<dbReference type="EMBL" id="JABANP010000227">
    <property type="protein sequence ID" value="KAF4686300.1"/>
    <property type="molecule type" value="Genomic_DNA"/>
</dbReference>
<gene>
    <name evidence="1" type="ORF">FOZ60_005437</name>
</gene>
<protein>
    <submittedName>
        <fullName evidence="1">Uncharacterized protein</fullName>
    </submittedName>
</protein>
<evidence type="ECO:0000313" key="2">
    <source>
        <dbReference type="Proteomes" id="UP000541610"/>
    </source>
</evidence>
<name>A0A7J6NRU3_PEROL</name>
<dbReference type="Proteomes" id="UP000541610">
    <property type="component" value="Unassembled WGS sequence"/>
</dbReference>
<sequence>MRKISAPVRNQNVKHKIGVEIRSTSQSRKVPLLCWKEANHWSSVKSAGFFTSRAVATSRVTEAMISTVPEIFREQIFSARKILAKKILETNWTADTPANCAQVCKYSTNGINEDSEGKAIHVYTATA</sequence>
<proteinExistence type="predicted"/>
<evidence type="ECO:0000313" key="1">
    <source>
        <dbReference type="EMBL" id="KAF4686300.1"/>
    </source>
</evidence>
<organism evidence="1 2">
    <name type="scientific">Perkinsus olseni</name>
    <name type="common">Perkinsus atlanticus</name>
    <dbReference type="NCBI Taxonomy" id="32597"/>
    <lineage>
        <taxon>Eukaryota</taxon>
        <taxon>Sar</taxon>
        <taxon>Alveolata</taxon>
        <taxon>Perkinsozoa</taxon>
        <taxon>Perkinsea</taxon>
        <taxon>Perkinsida</taxon>
        <taxon>Perkinsidae</taxon>
        <taxon>Perkinsus</taxon>
    </lineage>
</organism>
<reference evidence="1 2" key="1">
    <citation type="submission" date="2020-04" db="EMBL/GenBank/DDBJ databases">
        <title>Perkinsus olseni comparative genomics.</title>
        <authorList>
            <person name="Bogema D.R."/>
        </authorList>
    </citation>
    <scope>NUCLEOTIDE SEQUENCE [LARGE SCALE GENOMIC DNA]</scope>
    <source>
        <strain evidence="1">00978-12</strain>
    </source>
</reference>
<accession>A0A7J6NRU3</accession>
<dbReference type="AlphaFoldDB" id="A0A7J6NRU3"/>
<comment type="caution">
    <text evidence="1">The sequence shown here is derived from an EMBL/GenBank/DDBJ whole genome shotgun (WGS) entry which is preliminary data.</text>
</comment>